<gene>
    <name evidence="1" type="ORF">ADUPG1_012589</name>
</gene>
<dbReference type="Proteomes" id="UP001057375">
    <property type="component" value="Unassembled WGS sequence"/>
</dbReference>
<reference evidence="1" key="1">
    <citation type="submission" date="2022-03" db="EMBL/GenBank/DDBJ databases">
        <title>Draft genome sequence of Aduncisulcus paluster, a free-living microaerophilic Fornicata.</title>
        <authorList>
            <person name="Yuyama I."/>
            <person name="Kume K."/>
            <person name="Tamura T."/>
            <person name="Inagaki Y."/>
            <person name="Hashimoto T."/>
        </authorList>
    </citation>
    <scope>NUCLEOTIDE SEQUENCE</scope>
    <source>
        <strain evidence="1">NY0171</strain>
    </source>
</reference>
<sequence>MSVSLYTRLYNASQVGKEVTLPSPYRIRCMRLFRLPPSYTFTDIEDFVVNHKWFNSPPLIFVNVIFFLDSVATLRLGGTALSLKCTLANISYEYRGRNSCWREMALLPEVKGATNRMVRLIESQLALLRKGILIPTNAGDAIIVGNITWRPPRKMPLD</sequence>
<name>A0ABQ5K220_9EUKA</name>
<accession>A0ABQ5K220</accession>
<protein>
    <submittedName>
        <fullName evidence="1">Uncharacterized protein</fullName>
    </submittedName>
</protein>
<comment type="caution">
    <text evidence="1">The sequence shown here is derived from an EMBL/GenBank/DDBJ whole genome shotgun (WGS) entry which is preliminary data.</text>
</comment>
<dbReference type="EMBL" id="BQXS01012492">
    <property type="protein sequence ID" value="GKT23937.1"/>
    <property type="molecule type" value="Genomic_DNA"/>
</dbReference>
<evidence type="ECO:0000313" key="2">
    <source>
        <dbReference type="Proteomes" id="UP001057375"/>
    </source>
</evidence>
<keyword evidence="2" id="KW-1185">Reference proteome</keyword>
<proteinExistence type="predicted"/>
<evidence type="ECO:0000313" key="1">
    <source>
        <dbReference type="EMBL" id="GKT23937.1"/>
    </source>
</evidence>
<organism evidence="1 2">
    <name type="scientific">Aduncisulcus paluster</name>
    <dbReference type="NCBI Taxonomy" id="2918883"/>
    <lineage>
        <taxon>Eukaryota</taxon>
        <taxon>Metamonada</taxon>
        <taxon>Carpediemonas-like organisms</taxon>
        <taxon>Aduncisulcus</taxon>
    </lineage>
</organism>